<name>A0A4R4ZGE3_9ACTN</name>
<keyword evidence="2" id="KW-1185">Reference proteome</keyword>
<comment type="caution">
    <text evidence="1">The sequence shown here is derived from an EMBL/GenBank/DDBJ whole genome shotgun (WGS) entry which is preliminary data.</text>
</comment>
<reference evidence="1 2" key="1">
    <citation type="submission" date="2019-03" db="EMBL/GenBank/DDBJ databases">
        <title>Draft genome sequences of novel Actinobacteria.</title>
        <authorList>
            <person name="Sahin N."/>
            <person name="Ay H."/>
            <person name="Saygin H."/>
        </authorList>
    </citation>
    <scope>NUCLEOTIDE SEQUENCE [LARGE SCALE GENOMIC DNA]</scope>
    <source>
        <strain evidence="1 2">H3C3</strain>
    </source>
</reference>
<proteinExistence type="predicted"/>
<dbReference type="Proteomes" id="UP000294513">
    <property type="component" value="Unassembled WGS sequence"/>
</dbReference>
<accession>A0A4R4ZGE3</accession>
<feature type="non-terminal residue" evidence="1">
    <location>
        <position position="1"/>
    </location>
</feature>
<dbReference type="AlphaFoldDB" id="A0A4R4ZGE3"/>
<evidence type="ECO:0000313" key="1">
    <source>
        <dbReference type="EMBL" id="TDD57593.1"/>
    </source>
</evidence>
<dbReference type="EMBL" id="SMKU01000793">
    <property type="protein sequence ID" value="TDD57593.1"/>
    <property type="molecule type" value="Genomic_DNA"/>
</dbReference>
<sequence length="83" mass="8455">APRPAPGAGPDMPAGAVWGAWLPLVDGDGLARADHRALLPLLDLGDGRVWGTTSVSLVALAPGGVRYDFSATPGDPAAWTRVL</sequence>
<gene>
    <name evidence="1" type="ORF">E1298_47530</name>
</gene>
<evidence type="ECO:0000313" key="2">
    <source>
        <dbReference type="Proteomes" id="UP000294513"/>
    </source>
</evidence>
<organism evidence="1 2">
    <name type="scientific">Actinomadura rubrisoli</name>
    <dbReference type="NCBI Taxonomy" id="2530368"/>
    <lineage>
        <taxon>Bacteria</taxon>
        <taxon>Bacillati</taxon>
        <taxon>Actinomycetota</taxon>
        <taxon>Actinomycetes</taxon>
        <taxon>Streptosporangiales</taxon>
        <taxon>Thermomonosporaceae</taxon>
        <taxon>Actinomadura</taxon>
    </lineage>
</organism>
<protein>
    <submittedName>
        <fullName evidence="1">Uncharacterized protein</fullName>
    </submittedName>
</protein>